<accession>A0A4R3JVW1</accession>
<evidence type="ECO:0000313" key="3">
    <source>
        <dbReference type="EMBL" id="TCS72231.1"/>
    </source>
</evidence>
<sequence>MIGLLIVAHGTLGESLIECATYVLGGRPAKLLPLDIHDCSNTTEIVAVARAQLAELDTGDGVLVMADIYGATPCNMLCSLIEPGRIELVAGVNLPMLLKVLTYRHEPLPTLIERALQGGRDGTFHVTHCHG</sequence>
<dbReference type="Proteomes" id="UP000295135">
    <property type="component" value="Unassembled WGS sequence"/>
</dbReference>
<dbReference type="GO" id="GO:0009401">
    <property type="term" value="P:phosphoenolpyruvate-dependent sugar phosphotransferase system"/>
    <property type="evidence" value="ECO:0007669"/>
    <property type="project" value="InterPro"/>
</dbReference>
<dbReference type="PROSITE" id="PS51096">
    <property type="entry name" value="PTS_EIIA_TYPE_4"/>
    <property type="match status" value="1"/>
</dbReference>
<dbReference type="RefSeq" id="WP_126463761.1">
    <property type="nucleotide sequence ID" value="NZ_AP018721.1"/>
</dbReference>
<dbReference type="Pfam" id="PF03610">
    <property type="entry name" value="EIIA-man"/>
    <property type="match status" value="1"/>
</dbReference>
<keyword evidence="1" id="KW-0808">Transferase</keyword>
<evidence type="ECO:0000256" key="1">
    <source>
        <dbReference type="ARBA" id="ARBA00022679"/>
    </source>
</evidence>
<dbReference type="SUPFAM" id="SSF53062">
    <property type="entry name" value="PTS system fructose IIA component-like"/>
    <property type="match status" value="1"/>
</dbReference>
<dbReference type="InterPro" id="IPR051471">
    <property type="entry name" value="Bacterial_PTS_sugar_comp"/>
</dbReference>
<reference evidence="3 4" key="1">
    <citation type="submission" date="2019-03" db="EMBL/GenBank/DDBJ databases">
        <title>Genomic Encyclopedia of Type Strains, Phase IV (KMG-IV): sequencing the most valuable type-strain genomes for metagenomic binning, comparative biology and taxonomic classification.</title>
        <authorList>
            <person name="Goeker M."/>
        </authorList>
    </citation>
    <scope>NUCLEOTIDE SEQUENCE [LARGE SCALE GENOMIC DNA]</scope>
    <source>
        <strain evidence="3 4">DSM 103923</strain>
    </source>
</reference>
<organism evidence="3 4">
    <name type="scientific">Sulfuritortus calidifontis</name>
    <dbReference type="NCBI Taxonomy" id="1914471"/>
    <lineage>
        <taxon>Bacteria</taxon>
        <taxon>Pseudomonadati</taxon>
        <taxon>Pseudomonadota</taxon>
        <taxon>Betaproteobacteria</taxon>
        <taxon>Nitrosomonadales</taxon>
        <taxon>Thiobacillaceae</taxon>
        <taxon>Sulfuritortus</taxon>
    </lineage>
</organism>
<dbReference type="InterPro" id="IPR036662">
    <property type="entry name" value="PTS_EIIA_man-typ_sf"/>
</dbReference>
<proteinExistence type="predicted"/>
<dbReference type="GO" id="GO:0016740">
    <property type="term" value="F:transferase activity"/>
    <property type="evidence" value="ECO:0007669"/>
    <property type="project" value="UniProtKB-KW"/>
</dbReference>
<feature type="domain" description="PTS EIIA type-4" evidence="2">
    <location>
        <begin position="1"/>
        <end position="123"/>
    </location>
</feature>
<evidence type="ECO:0000259" key="2">
    <source>
        <dbReference type="PROSITE" id="PS51096"/>
    </source>
</evidence>
<gene>
    <name evidence="3" type="ORF">EDC61_106147</name>
</gene>
<dbReference type="OrthoDB" id="8795346at2"/>
<protein>
    <submittedName>
        <fullName evidence="3">PTS system ascorbate-specific IIA component</fullName>
    </submittedName>
</protein>
<dbReference type="AlphaFoldDB" id="A0A4R3JVW1"/>
<dbReference type="PANTHER" id="PTHR33799">
    <property type="entry name" value="PTS PERMEASE-RELATED-RELATED"/>
    <property type="match status" value="1"/>
</dbReference>
<dbReference type="GO" id="GO:0016020">
    <property type="term" value="C:membrane"/>
    <property type="evidence" value="ECO:0007669"/>
    <property type="project" value="InterPro"/>
</dbReference>
<name>A0A4R3JVW1_9PROT</name>
<keyword evidence="4" id="KW-1185">Reference proteome</keyword>
<evidence type="ECO:0000313" key="4">
    <source>
        <dbReference type="Proteomes" id="UP000295135"/>
    </source>
</evidence>
<comment type="caution">
    <text evidence="3">The sequence shown here is derived from an EMBL/GenBank/DDBJ whole genome shotgun (WGS) entry which is preliminary data.</text>
</comment>
<dbReference type="InterPro" id="IPR004701">
    <property type="entry name" value="PTS_EIIA_man-typ"/>
</dbReference>
<dbReference type="PANTHER" id="PTHR33799:SF1">
    <property type="entry name" value="PTS SYSTEM MANNOSE-SPECIFIC EIIAB COMPONENT-RELATED"/>
    <property type="match status" value="1"/>
</dbReference>
<dbReference type="EMBL" id="SLZY01000006">
    <property type="protein sequence ID" value="TCS72231.1"/>
    <property type="molecule type" value="Genomic_DNA"/>
</dbReference>
<dbReference type="Gene3D" id="3.40.50.510">
    <property type="entry name" value="Phosphotransferase system, mannose-type IIA component"/>
    <property type="match status" value="1"/>
</dbReference>